<name>A0A674JYB6_9SAUR</name>
<dbReference type="InterPro" id="IPR017937">
    <property type="entry name" value="Thioredoxin_CS"/>
</dbReference>
<dbReference type="GO" id="GO:0016971">
    <property type="term" value="F:flavin-dependent sulfhydryl oxidase activity"/>
    <property type="evidence" value="ECO:0007669"/>
    <property type="project" value="InterPro"/>
</dbReference>
<feature type="chain" id="PRO_5025402915" description="Thioredoxin domain-containing protein" evidence="1">
    <location>
        <begin position="23"/>
        <end position="167"/>
    </location>
</feature>
<gene>
    <name evidence="3" type="primary">LOC112105871</name>
</gene>
<reference evidence="3" key="1">
    <citation type="submission" date="2025-08" db="UniProtKB">
        <authorList>
            <consortium name="Ensembl"/>
        </authorList>
    </citation>
    <scope>IDENTIFICATION</scope>
</reference>
<evidence type="ECO:0000256" key="1">
    <source>
        <dbReference type="SAM" id="SignalP"/>
    </source>
</evidence>
<dbReference type="FunFam" id="3.40.30.10:FF:000073">
    <property type="entry name" value="Sulfhydryl oxidase"/>
    <property type="match status" value="1"/>
</dbReference>
<dbReference type="InterPro" id="IPR036249">
    <property type="entry name" value="Thioredoxin-like_sf"/>
</dbReference>
<dbReference type="PROSITE" id="PS00194">
    <property type="entry name" value="THIOREDOXIN_1"/>
    <property type="match status" value="1"/>
</dbReference>
<dbReference type="Gene3D" id="3.40.30.10">
    <property type="entry name" value="Glutaredoxin"/>
    <property type="match status" value="1"/>
</dbReference>
<dbReference type="GO" id="GO:0003756">
    <property type="term" value="F:protein disulfide isomerase activity"/>
    <property type="evidence" value="ECO:0007669"/>
    <property type="project" value="TreeGrafter"/>
</dbReference>
<dbReference type="PANTHER" id="PTHR22897">
    <property type="entry name" value="QUIESCIN Q6-RELATED SULFHYDRYL OXIDASE"/>
    <property type="match status" value="1"/>
</dbReference>
<dbReference type="GO" id="GO:0005615">
    <property type="term" value="C:extracellular space"/>
    <property type="evidence" value="ECO:0007669"/>
    <property type="project" value="TreeGrafter"/>
</dbReference>
<evidence type="ECO:0000313" key="3">
    <source>
        <dbReference type="Ensembl" id="ENSTMTP00000025072.1"/>
    </source>
</evidence>
<dbReference type="Ensembl" id="ENSTMTT00000025961.1">
    <property type="protein sequence ID" value="ENSTMTP00000025072.1"/>
    <property type="gene ID" value="ENSTMTG00000018127.1"/>
</dbReference>
<dbReference type="PANTHER" id="PTHR22897:SF6">
    <property type="entry name" value="SULFHYDRYL OXIDASE 1"/>
    <property type="match status" value="1"/>
</dbReference>
<dbReference type="GO" id="GO:0000139">
    <property type="term" value="C:Golgi membrane"/>
    <property type="evidence" value="ECO:0007669"/>
    <property type="project" value="TreeGrafter"/>
</dbReference>
<dbReference type="Proteomes" id="UP000472274">
    <property type="component" value="Unplaced"/>
</dbReference>
<dbReference type="InterPro" id="IPR013766">
    <property type="entry name" value="Thioredoxin_domain"/>
</dbReference>
<dbReference type="AlphaFoldDB" id="A0A674JYB6"/>
<accession>A0A674JYB6</accession>
<dbReference type="InterPro" id="IPR039798">
    <property type="entry name" value="Sulfhydryl_oxidase"/>
</dbReference>
<dbReference type="SUPFAM" id="SSF52833">
    <property type="entry name" value="Thioredoxin-like"/>
    <property type="match status" value="1"/>
</dbReference>
<sequence length="167" mass="18158">MARGRCHPHALLLLLLAAALAGAPPGGLYSPGDPLVLLQVDTLESSVLNSSSAWLVEFYASWCGHCVHFAPIWRALAADIQEWSPAVNVAVVDCADIANQKMCGKFGITGFPTLKRTWAGRLAPKRCVDTPCDIPWGWYPRRLLISSTVVLVSSLCFGFGSEQQHWP</sequence>
<keyword evidence="4" id="KW-1185">Reference proteome</keyword>
<dbReference type="Pfam" id="PF00085">
    <property type="entry name" value="Thioredoxin"/>
    <property type="match status" value="1"/>
</dbReference>
<proteinExistence type="predicted"/>
<feature type="domain" description="Thioredoxin" evidence="2">
    <location>
        <begin position="17"/>
        <end position="149"/>
    </location>
</feature>
<evidence type="ECO:0000313" key="4">
    <source>
        <dbReference type="Proteomes" id="UP000472274"/>
    </source>
</evidence>
<feature type="signal peptide" evidence="1">
    <location>
        <begin position="1"/>
        <end position="22"/>
    </location>
</feature>
<protein>
    <recommendedName>
        <fullName evidence="2">Thioredoxin domain-containing protein</fullName>
    </recommendedName>
</protein>
<keyword evidence="1" id="KW-0732">Signal</keyword>
<dbReference type="GO" id="GO:0006457">
    <property type="term" value="P:protein folding"/>
    <property type="evidence" value="ECO:0007669"/>
    <property type="project" value="TreeGrafter"/>
</dbReference>
<reference evidence="3" key="2">
    <citation type="submission" date="2025-09" db="UniProtKB">
        <authorList>
            <consortium name="Ensembl"/>
        </authorList>
    </citation>
    <scope>IDENTIFICATION</scope>
</reference>
<dbReference type="PROSITE" id="PS51352">
    <property type="entry name" value="THIOREDOXIN_2"/>
    <property type="match status" value="1"/>
</dbReference>
<dbReference type="GeneTree" id="ENSGT00940000159504"/>
<evidence type="ECO:0000259" key="2">
    <source>
        <dbReference type="PROSITE" id="PS51352"/>
    </source>
</evidence>
<organism evidence="3 4">
    <name type="scientific">Terrapene triunguis</name>
    <name type="common">Three-toed box turtle</name>
    <dbReference type="NCBI Taxonomy" id="2587831"/>
    <lineage>
        <taxon>Eukaryota</taxon>
        <taxon>Metazoa</taxon>
        <taxon>Chordata</taxon>
        <taxon>Craniata</taxon>
        <taxon>Vertebrata</taxon>
        <taxon>Euteleostomi</taxon>
        <taxon>Archelosauria</taxon>
        <taxon>Testudinata</taxon>
        <taxon>Testudines</taxon>
        <taxon>Cryptodira</taxon>
        <taxon>Durocryptodira</taxon>
        <taxon>Testudinoidea</taxon>
        <taxon>Emydidae</taxon>
        <taxon>Terrapene</taxon>
    </lineage>
</organism>